<feature type="transmembrane region" description="Helical" evidence="1">
    <location>
        <begin position="201"/>
        <end position="218"/>
    </location>
</feature>
<dbReference type="Proteomes" id="UP000279760">
    <property type="component" value="Chromosome 2"/>
</dbReference>
<keyword evidence="1" id="KW-0472">Membrane</keyword>
<proteinExistence type="predicted"/>
<evidence type="ECO:0000313" key="2">
    <source>
        <dbReference type="EMBL" id="AYV23402.1"/>
    </source>
</evidence>
<name>A0A3G4VIH4_9VIBR</name>
<evidence type="ECO:0000256" key="1">
    <source>
        <dbReference type="SAM" id="Phobius"/>
    </source>
</evidence>
<feature type="transmembrane region" description="Helical" evidence="1">
    <location>
        <begin position="177"/>
        <end position="195"/>
    </location>
</feature>
<feature type="transmembrane region" description="Helical" evidence="1">
    <location>
        <begin position="50"/>
        <end position="71"/>
    </location>
</feature>
<evidence type="ECO:0000313" key="3">
    <source>
        <dbReference type="Proteomes" id="UP000279760"/>
    </source>
</evidence>
<protein>
    <recommendedName>
        <fullName evidence="4">RHS repeat-associated core domain-containing protein</fullName>
    </recommendedName>
</protein>
<dbReference type="EMBL" id="CP033578">
    <property type="protein sequence ID" value="AYV23402.1"/>
    <property type="molecule type" value="Genomic_DNA"/>
</dbReference>
<organism evidence="2 3">
    <name type="scientific">Vibrio mediterranei</name>
    <dbReference type="NCBI Taxonomy" id="689"/>
    <lineage>
        <taxon>Bacteria</taxon>
        <taxon>Pseudomonadati</taxon>
        <taxon>Pseudomonadota</taxon>
        <taxon>Gammaproteobacteria</taxon>
        <taxon>Vibrionales</taxon>
        <taxon>Vibrionaceae</taxon>
        <taxon>Vibrio</taxon>
    </lineage>
</organism>
<keyword evidence="1" id="KW-1133">Transmembrane helix</keyword>
<dbReference type="RefSeq" id="WP_124941413.1">
    <property type="nucleotide sequence ID" value="NZ_CP033578.1"/>
</dbReference>
<accession>A0A3G4VIH4</accession>
<reference evidence="2 3" key="1">
    <citation type="submission" date="2018-11" db="EMBL/GenBank/DDBJ databases">
        <title>Complete Genome Sequence of Vbrio mediterranei 117-T6: a Potential Pathogen Bacteria Isolated from the Conchocelis of Pyropia.</title>
        <authorList>
            <person name="Liu Q."/>
        </authorList>
    </citation>
    <scope>NUCLEOTIDE SEQUENCE [LARGE SCALE GENOMIC DNA]</scope>
    <source>
        <strain evidence="2 3">117-T6</strain>
    </source>
</reference>
<gene>
    <name evidence="2" type="ORF">ECB94_19090</name>
</gene>
<dbReference type="AlphaFoldDB" id="A0A3G4VIH4"/>
<sequence>MSDPGLSQSYNRYAYVLNNPVKYNVPSGHYWQFVVGTAIAQFASTFDNPMIRTVGIVIGSIMMGFGAGEIFSGMASMEAALATGATVSFTSYVIATGDMGSALKAGVLGGFSAMATWQVGHGIGKDWGKGTQALGHGVVQDGFNELRGGSFRQGFISGTIGKLGGSVVHKNFQQSQVAQVGGIVAVSGIAAVASGASSRDAILGSAISVITVYLYNDIARMKEMNKRSGPTT</sequence>
<keyword evidence="1" id="KW-0812">Transmembrane</keyword>
<evidence type="ECO:0008006" key="4">
    <source>
        <dbReference type="Google" id="ProtNLM"/>
    </source>
</evidence>